<dbReference type="InterPro" id="IPR003010">
    <property type="entry name" value="C-N_Hydrolase"/>
</dbReference>
<evidence type="ECO:0000313" key="2">
    <source>
        <dbReference type="EMBL" id="GGX57884.1"/>
    </source>
</evidence>
<name>A0A918NCP1_9GAMM</name>
<keyword evidence="3" id="KW-1185">Reference proteome</keyword>
<sequence>MNTTLKLACAQYPIDFLNSWDDYEAKITAWVKDAYLQEAQFLMFPEYFSMGLGSLFEAEVYGSLSAQLEALQDLHEPFLELYTRLSERFNMPILAGTFPVRLDNGEYRNRAWLFRPDGTRDYQDKLQMTRFETEQWHISPGEDIRVLDTDFGPVGVATCYDSEFPLIVRRQVELGARLILVPSCTDTQAGYNRVRIGCQARALENQCYVAQSPTIGEARWSPAVDVNTGQAAVYTPVDRGFPDDGVLEQGPDGQTGWMIAELDFEALERVRREGQVLNHRDWDTQFRLMRDQ</sequence>
<proteinExistence type="predicted"/>
<reference evidence="2" key="1">
    <citation type="journal article" date="2014" name="Int. J. Syst. Evol. Microbiol.">
        <title>Complete genome sequence of Corynebacterium casei LMG S-19264T (=DSM 44701T), isolated from a smear-ripened cheese.</title>
        <authorList>
            <consortium name="US DOE Joint Genome Institute (JGI-PGF)"/>
            <person name="Walter F."/>
            <person name="Albersmeier A."/>
            <person name="Kalinowski J."/>
            <person name="Ruckert C."/>
        </authorList>
    </citation>
    <scope>NUCLEOTIDE SEQUENCE</scope>
    <source>
        <strain evidence="2">KCTC 22169</strain>
    </source>
</reference>
<dbReference type="EMBL" id="BMXR01000006">
    <property type="protein sequence ID" value="GGX57884.1"/>
    <property type="molecule type" value="Genomic_DNA"/>
</dbReference>
<organism evidence="2 3">
    <name type="scientific">Saccharospirillum salsuginis</name>
    <dbReference type="NCBI Taxonomy" id="418750"/>
    <lineage>
        <taxon>Bacteria</taxon>
        <taxon>Pseudomonadati</taxon>
        <taxon>Pseudomonadota</taxon>
        <taxon>Gammaproteobacteria</taxon>
        <taxon>Oceanospirillales</taxon>
        <taxon>Saccharospirillaceae</taxon>
        <taxon>Saccharospirillum</taxon>
    </lineage>
</organism>
<accession>A0A918NCP1</accession>
<gene>
    <name evidence="2" type="ORF">GCM10007392_26950</name>
</gene>
<dbReference type="PANTHER" id="PTHR23088:SF50">
    <property type="entry name" value="HYDROLASE YHCX"/>
    <property type="match status" value="1"/>
</dbReference>
<dbReference type="CDD" id="cd07574">
    <property type="entry name" value="nitrilase_Rim1_like"/>
    <property type="match status" value="1"/>
</dbReference>
<protein>
    <submittedName>
        <fullName evidence="2">Amidohydrolase</fullName>
    </submittedName>
</protein>
<dbReference type="PANTHER" id="PTHR23088">
    <property type="entry name" value="NITRILASE-RELATED"/>
    <property type="match status" value="1"/>
</dbReference>
<dbReference type="SUPFAM" id="SSF56317">
    <property type="entry name" value="Carbon-nitrogen hydrolase"/>
    <property type="match status" value="1"/>
</dbReference>
<dbReference type="PROSITE" id="PS50263">
    <property type="entry name" value="CN_HYDROLASE"/>
    <property type="match status" value="1"/>
</dbReference>
<dbReference type="Proteomes" id="UP000626148">
    <property type="component" value="Unassembled WGS sequence"/>
</dbReference>
<dbReference type="Pfam" id="PF00795">
    <property type="entry name" value="CN_hydrolase"/>
    <property type="match status" value="1"/>
</dbReference>
<dbReference type="AlphaFoldDB" id="A0A918NCP1"/>
<evidence type="ECO:0000313" key="3">
    <source>
        <dbReference type="Proteomes" id="UP000626148"/>
    </source>
</evidence>
<dbReference type="RefSeq" id="WP_189609476.1">
    <property type="nucleotide sequence ID" value="NZ_BMXR01000006.1"/>
</dbReference>
<dbReference type="Gene3D" id="3.60.110.10">
    <property type="entry name" value="Carbon-nitrogen hydrolase"/>
    <property type="match status" value="1"/>
</dbReference>
<evidence type="ECO:0000259" key="1">
    <source>
        <dbReference type="PROSITE" id="PS50263"/>
    </source>
</evidence>
<feature type="domain" description="CN hydrolase" evidence="1">
    <location>
        <begin position="5"/>
        <end position="264"/>
    </location>
</feature>
<reference evidence="2" key="2">
    <citation type="submission" date="2020-09" db="EMBL/GenBank/DDBJ databases">
        <authorList>
            <person name="Sun Q."/>
            <person name="Kim S."/>
        </authorList>
    </citation>
    <scope>NUCLEOTIDE SEQUENCE</scope>
    <source>
        <strain evidence="2">KCTC 22169</strain>
    </source>
</reference>
<comment type="caution">
    <text evidence="2">The sequence shown here is derived from an EMBL/GenBank/DDBJ whole genome shotgun (WGS) entry which is preliminary data.</text>
</comment>
<dbReference type="InterPro" id="IPR036526">
    <property type="entry name" value="C-N_Hydrolase_sf"/>
</dbReference>